<dbReference type="WBParaSite" id="GPUH_0000676101-mRNA-1">
    <property type="protein sequence ID" value="GPUH_0000676101-mRNA-1"/>
    <property type="gene ID" value="GPUH_0000676101"/>
</dbReference>
<sequence>LQEINSQKARIGRENSQLQQQIEETESQIANLSRLKTQHNQRLEDLQRAVEEETQRRQSLDSAVKNLVHQIEQLLENINIEQANKTELRKILSKKNAEVQQWQVRIDEAELVAVTHLDEVKQKQQAQIVQLHESLDATNSMIAASEKVKIRLSKDVEEARVEAGRHVVSAVHFEKKRAEMERTIEDWKQRENSLRREIEAARTDAKNSANDLFKLKGINEGLFEQVERLRRENKTLSQEVKDMKDQYDSGVQGLHETQKMVQRLSVEKEELQQALAEAEDGLEVEAAKVTRFQKDIEQTKSDIAKRFEEKDSEFETLRHNQQRAIESVQVKQFLSSD</sequence>
<feature type="coiled-coil region" evidence="1">
    <location>
        <begin position="1"/>
        <end position="112"/>
    </location>
</feature>
<feature type="coiled-coil region" evidence="1">
    <location>
        <begin position="170"/>
        <end position="288"/>
    </location>
</feature>
<dbReference type="Gene3D" id="1.20.5.370">
    <property type="match status" value="1"/>
</dbReference>
<proteinExistence type="predicted"/>
<evidence type="ECO:0000256" key="1">
    <source>
        <dbReference type="SAM" id="Coils"/>
    </source>
</evidence>
<name>A0A183DDG1_9BILA</name>
<accession>A0A183DDG1</accession>
<dbReference type="SUPFAM" id="SSF90257">
    <property type="entry name" value="Myosin rod fragments"/>
    <property type="match status" value="2"/>
</dbReference>
<dbReference type="AlphaFoldDB" id="A0A183DDG1"/>
<reference evidence="2" key="1">
    <citation type="submission" date="2016-06" db="UniProtKB">
        <authorList>
            <consortium name="WormBaseParasite"/>
        </authorList>
    </citation>
    <scope>IDENTIFICATION</scope>
</reference>
<organism evidence="2">
    <name type="scientific">Gongylonema pulchrum</name>
    <dbReference type="NCBI Taxonomy" id="637853"/>
    <lineage>
        <taxon>Eukaryota</taxon>
        <taxon>Metazoa</taxon>
        <taxon>Ecdysozoa</taxon>
        <taxon>Nematoda</taxon>
        <taxon>Chromadorea</taxon>
        <taxon>Rhabditida</taxon>
        <taxon>Spirurina</taxon>
        <taxon>Spiruromorpha</taxon>
        <taxon>Spiruroidea</taxon>
        <taxon>Gongylonematidae</taxon>
        <taxon>Gongylonema</taxon>
    </lineage>
</organism>
<protein>
    <submittedName>
        <fullName evidence="2">Myosin_tail_1 domain-containing protein</fullName>
    </submittedName>
</protein>
<dbReference type="InterPro" id="IPR014751">
    <property type="entry name" value="XRCC4-like_C"/>
</dbReference>
<evidence type="ECO:0000313" key="2">
    <source>
        <dbReference type="WBParaSite" id="GPUH_0000676101-mRNA-1"/>
    </source>
</evidence>
<keyword evidence="1" id="KW-0175">Coiled coil</keyword>